<reference evidence="1" key="1">
    <citation type="submission" date="2020-04" db="EMBL/GenBank/DDBJ databases">
        <title>A chromosome-scale assembly and high-density genetic map of the yellow drum (Nibea albiflora) genome.</title>
        <authorList>
            <person name="Xu D."/>
            <person name="Zhang W."/>
            <person name="Chen R."/>
            <person name="Tan P."/>
            <person name="Wang L."/>
            <person name="Song H."/>
            <person name="Tian L."/>
            <person name="Zhu Q."/>
            <person name="Wang B."/>
        </authorList>
    </citation>
    <scope>NUCLEOTIDE SEQUENCE</scope>
    <source>
        <strain evidence="1">ZJHYS-2018</strain>
    </source>
</reference>
<accession>A0ACB7FLA8</accession>
<dbReference type="EMBL" id="CM024789">
    <property type="protein sequence ID" value="KAG8014926.1"/>
    <property type="molecule type" value="Genomic_DNA"/>
</dbReference>
<name>A0ACB7FLA8_NIBAL</name>
<gene>
    <name evidence="1" type="primary">PACS2.2</name>
    <name evidence="1" type="ORF">GBF38_003658</name>
</gene>
<evidence type="ECO:0000313" key="1">
    <source>
        <dbReference type="EMBL" id="KAG8014926.1"/>
    </source>
</evidence>
<protein>
    <submittedName>
        <fullName evidence="1">Phosphofurin acidic cluster sorting protein 2</fullName>
    </submittedName>
</protein>
<evidence type="ECO:0000313" key="2">
    <source>
        <dbReference type="Proteomes" id="UP000805704"/>
    </source>
</evidence>
<proteinExistence type="predicted"/>
<comment type="caution">
    <text evidence="1">The sequence shown here is derived from an EMBL/GenBank/DDBJ whole genome shotgun (WGS) entry which is preliminary data.</text>
</comment>
<organism evidence="1 2">
    <name type="scientific">Nibea albiflora</name>
    <name type="common">Yellow drum</name>
    <name type="synonym">Corvina albiflora</name>
    <dbReference type="NCBI Taxonomy" id="240163"/>
    <lineage>
        <taxon>Eukaryota</taxon>
        <taxon>Metazoa</taxon>
        <taxon>Chordata</taxon>
        <taxon>Craniata</taxon>
        <taxon>Vertebrata</taxon>
        <taxon>Euteleostomi</taxon>
        <taxon>Actinopterygii</taxon>
        <taxon>Neopterygii</taxon>
        <taxon>Teleostei</taxon>
        <taxon>Neoteleostei</taxon>
        <taxon>Acanthomorphata</taxon>
        <taxon>Eupercaria</taxon>
        <taxon>Sciaenidae</taxon>
        <taxon>Nibea</taxon>
    </lineage>
</organism>
<keyword evidence="2" id="KW-1185">Reference proteome</keyword>
<feature type="non-terminal residue" evidence="1">
    <location>
        <position position="1"/>
    </location>
</feature>
<sequence length="263" mass="29820">SCLSRLCSLTLKRLMVLKELDRELSSVLIAVKIQYPHFLKRDVNRLHVMLQRRKRYKNRTILGYKTLAVGVINMAEVMQHPADGSHILGLHSNLKDASDMYDDDEDVQRKMKKSHRKMSRTASLTQVVRKSVLDQLNHILFSDDQIPDRVILISASDWQGQYLSELLFDQPIVCTASPADVQAAFSAVISRIQRFCNCNSQTPPTVKVVVGGDQSYLSTVLCCFVEQLASKTPDWLNYFRFLVLPVGTHRHIVTHTGSPPAFP</sequence>
<dbReference type="Proteomes" id="UP000805704">
    <property type="component" value="Chromosome 1"/>
</dbReference>